<organism evidence="2 3">
    <name type="scientific">Coccidioides posadasii RMSCC 3488</name>
    <dbReference type="NCBI Taxonomy" id="454284"/>
    <lineage>
        <taxon>Eukaryota</taxon>
        <taxon>Fungi</taxon>
        <taxon>Dikarya</taxon>
        <taxon>Ascomycota</taxon>
        <taxon>Pezizomycotina</taxon>
        <taxon>Eurotiomycetes</taxon>
        <taxon>Eurotiomycetidae</taxon>
        <taxon>Onygenales</taxon>
        <taxon>Onygenaceae</taxon>
        <taxon>Coccidioides</taxon>
    </lineage>
</organism>
<reference evidence="3" key="3">
    <citation type="journal article" date="2010" name="Genome Res.">
        <title>Population genomic sequencing of Coccidioides fungi reveals recent hybridization and transposon control.</title>
        <authorList>
            <person name="Neafsey D.E."/>
            <person name="Barker B.M."/>
            <person name="Sharpton T.J."/>
            <person name="Stajich J.E."/>
            <person name="Park D.J."/>
            <person name="Whiston E."/>
            <person name="Hung C.-Y."/>
            <person name="McMahan C."/>
            <person name="White J."/>
            <person name="Sykes S."/>
            <person name="Heiman D."/>
            <person name="Young S."/>
            <person name="Zeng Q."/>
            <person name="Abouelleil A."/>
            <person name="Aftuck L."/>
            <person name="Bessette D."/>
            <person name="Brown A."/>
            <person name="FitzGerald M."/>
            <person name="Lui A."/>
            <person name="Macdonald J.P."/>
            <person name="Priest M."/>
            <person name="Orbach M.J."/>
            <person name="Galgiani J.N."/>
            <person name="Kirkland T.N."/>
            <person name="Cole G.T."/>
            <person name="Birren B.W."/>
            <person name="Henn M.R."/>
            <person name="Taylor J.W."/>
            <person name="Rounsley S.D."/>
        </authorList>
    </citation>
    <scope>NUCLEOTIDE SEQUENCE [LARGE SCALE GENOMIC DNA]</scope>
    <source>
        <strain evidence="3">RMSCC 3488</strain>
    </source>
</reference>
<reference evidence="2 3" key="1">
    <citation type="submission" date="2007-06" db="EMBL/GenBank/DDBJ databases">
        <title>The Genome Sequence of Coccidioides posadasii RMSCC_3488.</title>
        <authorList>
            <consortium name="Coccidioides Genome Resources Consortium"/>
            <consortium name="The Broad Institute Genome Sequencing Platform"/>
            <person name="Henn M.R."/>
            <person name="Sykes S."/>
            <person name="Young S."/>
            <person name="Jaffe D."/>
            <person name="Berlin A."/>
            <person name="Alvarez P."/>
            <person name="Butler J."/>
            <person name="Gnerre S."/>
            <person name="Grabherr M."/>
            <person name="Mauceli E."/>
            <person name="Brockman W."/>
            <person name="Kodira C."/>
            <person name="Alvarado L."/>
            <person name="Zeng Q."/>
            <person name="Crawford M."/>
            <person name="Antoine C."/>
            <person name="Devon K."/>
            <person name="Galgiani J."/>
            <person name="Orsborn K."/>
            <person name="Lewis M.L."/>
            <person name="Nusbaum C."/>
            <person name="Galagan J."/>
            <person name="Birren B."/>
        </authorList>
    </citation>
    <scope>NUCLEOTIDE SEQUENCE [LARGE SCALE GENOMIC DNA]</scope>
    <source>
        <strain evidence="2 3">RMSCC 3488</strain>
    </source>
</reference>
<evidence type="ECO:0000256" key="1">
    <source>
        <dbReference type="SAM" id="MobiDB-lite"/>
    </source>
</evidence>
<feature type="region of interest" description="Disordered" evidence="1">
    <location>
        <begin position="87"/>
        <end position="121"/>
    </location>
</feature>
<reference evidence="3" key="2">
    <citation type="journal article" date="2009" name="Genome Res.">
        <title>Comparative genomic analyses of the human fungal pathogens Coccidioides and their relatives.</title>
        <authorList>
            <person name="Sharpton T.J."/>
            <person name="Stajich J.E."/>
            <person name="Rounsley S.D."/>
            <person name="Gardner M.J."/>
            <person name="Wortman J.R."/>
            <person name="Jordar V.S."/>
            <person name="Maiti R."/>
            <person name="Kodira C.D."/>
            <person name="Neafsey D.E."/>
            <person name="Zeng Q."/>
            <person name="Hung C.-Y."/>
            <person name="McMahan C."/>
            <person name="Muszewska A."/>
            <person name="Grynberg M."/>
            <person name="Mandel M.A."/>
            <person name="Kellner E.M."/>
            <person name="Barker B.M."/>
            <person name="Galgiani J.N."/>
            <person name="Orbach M.J."/>
            <person name="Kirkland T.N."/>
            <person name="Cole G.T."/>
            <person name="Henn M.R."/>
            <person name="Birren B.W."/>
            <person name="Taylor J.W."/>
        </authorList>
    </citation>
    <scope>NUCLEOTIDE SEQUENCE [LARGE SCALE GENOMIC DNA]</scope>
    <source>
        <strain evidence="3">RMSCC 3488</strain>
    </source>
</reference>
<proteinExistence type="predicted"/>
<dbReference type="Proteomes" id="UP000054567">
    <property type="component" value="Unassembled WGS sequence"/>
</dbReference>
<evidence type="ECO:0000313" key="2">
    <source>
        <dbReference type="EMBL" id="KMM72806.1"/>
    </source>
</evidence>
<dbReference type="EMBL" id="DS268114">
    <property type="protein sequence ID" value="KMM72806.1"/>
    <property type="molecule type" value="Genomic_DNA"/>
</dbReference>
<accession>A0A0J6FI05</accession>
<dbReference type="VEuPathDB" id="FungiDB:CPAG_09098"/>
<sequence>MIEAWYLEPTGLELPLSSAPARINRAALPIILQATVNARIGGAEPSWLSSKRGPSGWAGDRSCGMRDGQHCRQKSHDARYLRSRWVRAQGRSTPDQRNRAAATTWACPRAHKSPNSATKYA</sequence>
<evidence type="ECO:0000313" key="3">
    <source>
        <dbReference type="Proteomes" id="UP000054567"/>
    </source>
</evidence>
<name>A0A0J6FI05_COCPO</name>
<gene>
    <name evidence="2" type="ORF">CPAG_09098</name>
</gene>
<protein>
    <submittedName>
        <fullName evidence="2">Uncharacterized protein</fullName>
    </submittedName>
</protein>
<feature type="region of interest" description="Disordered" evidence="1">
    <location>
        <begin position="44"/>
        <end position="71"/>
    </location>
</feature>
<dbReference type="AlphaFoldDB" id="A0A0J6FI05"/>